<keyword evidence="5" id="KW-0627">Porphyrin biosynthesis</keyword>
<sequence length="508" mass="56275">MNYEQNTKKQGKVWLVGAGPSDQELLTVKGKRLLSEADVIVYDRLAGQGVLTYGAEHAEYIDVGKHSGNHRVRQSEINQILVREAMEGKKVVRLKGGDPFVFGRGAEEAEELKKAGIPFEIVPGVTSAVSVPAYQGIPVTHRDAASSLHIITAHKKEGHEPDEIPFRELAGVKGTLVFLMGVSTLPFLCANLIREGMDPQTPAAILERGTTARQRKITGTLETLETLAKEAKIQTPAIIVVGEVCACRSLEWYDKRPLAGMKIMVTRPKEQSSRLAGMLREEGAEVLEAPAIRIVPEVENERVSQVLFHIQKYQWIVFTSPTGVEVFWNALRQYRVDVRSLSHLRIAVIGSGTARALEAHGMYADLMPEIYDGEHLGAALGEVLSDEHILIPRAKIGNPELIREIQKRSEAVIEDLPIYDTHYEAYGFINYQEEFEQGKTDYVMFTSASTVRGFAQAAKGLDFSKVQALCIGKQTKAAADHYGIQTFMAEQPTLEAMVALAKERKKTW</sequence>
<evidence type="ECO:0000256" key="6">
    <source>
        <dbReference type="RuleBase" id="RU003960"/>
    </source>
</evidence>
<reference evidence="9 12" key="1">
    <citation type="journal article" date="2018" name="Int. J. Syst. Evol. Microbiol.">
        <title>Draft Genome Sequence of Faecalimonas umbilicata JCM 30896T, an Acetate-Producing Bacterium Isolated from Human Feces.</title>
        <authorList>
            <person name="Sakamoto M."/>
            <person name="Ikeyama N."/>
            <person name="Yuki M."/>
            <person name="Ohkuma M."/>
        </authorList>
    </citation>
    <scope>NUCLEOTIDE SEQUENCE [LARGE SCALE GENOMIC DNA]</scope>
    <source>
        <strain evidence="9 12">EGH7</strain>
    </source>
</reference>
<dbReference type="SUPFAM" id="SSF53790">
    <property type="entry name" value="Tetrapyrrole methylase"/>
    <property type="match status" value="1"/>
</dbReference>
<dbReference type="InterPro" id="IPR050161">
    <property type="entry name" value="Siro_Cobalamin_biosynth"/>
</dbReference>
<feature type="domain" description="Tetrapyrrole methylase" evidence="7">
    <location>
        <begin position="12"/>
        <end position="224"/>
    </location>
</feature>
<evidence type="ECO:0000256" key="1">
    <source>
        <dbReference type="ARBA" id="ARBA00012162"/>
    </source>
</evidence>
<organism evidence="10 11">
    <name type="scientific">Faecalimonas umbilicata</name>
    <dbReference type="NCBI Taxonomy" id="1912855"/>
    <lineage>
        <taxon>Bacteria</taxon>
        <taxon>Bacillati</taxon>
        <taxon>Bacillota</taxon>
        <taxon>Clostridia</taxon>
        <taxon>Lachnospirales</taxon>
        <taxon>Lachnospiraceae</taxon>
        <taxon>Faecalimonas</taxon>
    </lineage>
</organism>
<dbReference type="InterPro" id="IPR014776">
    <property type="entry name" value="4pyrrole_Mease_sub2"/>
</dbReference>
<dbReference type="GO" id="GO:0019354">
    <property type="term" value="P:siroheme biosynthetic process"/>
    <property type="evidence" value="ECO:0007669"/>
    <property type="project" value="InterPro"/>
</dbReference>
<dbReference type="PANTHER" id="PTHR45790:SF3">
    <property type="entry name" value="S-ADENOSYL-L-METHIONINE-DEPENDENT UROPORPHYRINOGEN III METHYLTRANSFERASE, CHLOROPLASTIC"/>
    <property type="match status" value="1"/>
</dbReference>
<evidence type="ECO:0000313" key="9">
    <source>
        <dbReference type="EMBL" id="GBU05601.1"/>
    </source>
</evidence>
<gene>
    <name evidence="10" type="ORF">EDD74_11156</name>
    <name evidence="9" type="ORF">FAEUMB_21420</name>
</gene>
<dbReference type="SUPFAM" id="SSF69618">
    <property type="entry name" value="HemD-like"/>
    <property type="match status" value="1"/>
</dbReference>
<dbReference type="EMBL" id="SLZV01000011">
    <property type="protein sequence ID" value="TCS68111.1"/>
    <property type="molecule type" value="Genomic_DNA"/>
</dbReference>
<keyword evidence="12" id="KW-1185">Reference proteome</keyword>
<dbReference type="EC" id="2.1.1.107" evidence="1"/>
<dbReference type="Proteomes" id="UP000294613">
    <property type="component" value="Unassembled WGS sequence"/>
</dbReference>
<keyword evidence="3 6" id="KW-0808">Transferase</keyword>
<dbReference type="Pfam" id="PF00590">
    <property type="entry name" value="TP_methylase"/>
    <property type="match status" value="1"/>
</dbReference>
<dbReference type="GO" id="GO:0004851">
    <property type="term" value="F:uroporphyrin-III C-methyltransferase activity"/>
    <property type="evidence" value="ECO:0007669"/>
    <property type="project" value="UniProtKB-EC"/>
</dbReference>
<feature type="domain" description="Tetrapyrrole biosynthesis uroporphyrinogen III synthase" evidence="8">
    <location>
        <begin position="274"/>
        <end position="499"/>
    </location>
</feature>
<dbReference type="InterPro" id="IPR036108">
    <property type="entry name" value="4pyrrol_syn_uPrphyn_synt_sf"/>
</dbReference>
<dbReference type="PANTHER" id="PTHR45790">
    <property type="entry name" value="SIROHEME SYNTHASE-RELATED"/>
    <property type="match status" value="1"/>
</dbReference>
<evidence type="ECO:0000256" key="2">
    <source>
        <dbReference type="ARBA" id="ARBA00022603"/>
    </source>
</evidence>
<keyword evidence="4" id="KW-0949">S-adenosyl-L-methionine</keyword>
<accession>A0A4R3JRZ1</accession>
<dbReference type="AlphaFoldDB" id="A0A4R3JRZ1"/>
<reference evidence="10 11" key="2">
    <citation type="submission" date="2019-03" db="EMBL/GenBank/DDBJ databases">
        <title>Genomic Encyclopedia of Type Strains, Phase IV (KMG-IV): sequencing the most valuable type-strain genomes for metagenomic binning, comparative biology and taxonomic classification.</title>
        <authorList>
            <person name="Goeker M."/>
        </authorList>
    </citation>
    <scope>NUCLEOTIDE SEQUENCE [LARGE SCALE GENOMIC DNA]</scope>
    <source>
        <strain evidence="10 11">DSM 103426</strain>
    </source>
</reference>
<dbReference type="Proteomes" id="UP000702954">
    <property type="component" value="Unassembled WGS sequence"/>
</dbReference>
<dbReference type="RefSeq" id="WP_116441898.1">
    <property type="nucleotide sequence ID" value="NZ_BHEO01000008.1"/>
</dbReference>
<dbReference type="PROSITE" id="PS00840">
    <property type="entry name" value="SUMT_2"/>
    <property type="match status" value="1"/>
</dbReference>
<dbReference type="Gene3D" id="3.40.1010.10">
    <property type="entry name" value="Cobalt-precorrin-4 Transmethylase, Domain 1"/>
    <property type="match status" value="1"/>
</dbReference>
<dbReference type="NCBIfam" id="TIGR01469">
    <property type="entry name" value="cobA_cysG_Cterm"/>
    <property type="match status" value="1"/>
</dbReference>
<evidence type="ECO:0000256" key="3">
    <source>
        <dbReference type="ARBA" id="ARBA00022679"/>
    </source>
</evidence>
<comment type="similarity">
    <text evidence="6">Belongs to the precorrin methyltransferase family.</text>
</comment>
<dbReference type="InterPro" id="IPR000878">
    <property type="entry name" value="4pyrrol_Mease"/>
</dbReference>
<dbReference type="EMBL" id="BHEO01000008">
    <property type="protein sequence ID" value="GBU05601.1"/>
    <property type="molecule type" value="Genomic_DNA"/>
</dbReference>
<dbReference type="InterPro" id="IPR003754">
    <property type="entry name" value="4pyrrol_synth_uPrphyn_synth"/>
</dbReference>
<evidence type="ECO:0000259" key="8">
    <source>
        <dbReference type="Pfam" id="PF02602"/>
    </source>
</evidence>
<dbReference type="InterPro" id="IPR003043">
    <property type="entry name" value="Uropor_MeTrfase_CS"/>
</dbReference>
<evidence type="ECO:0000313" key="12">
    <source>
        <dbReference type="Proteomes" id="UP000702954"/>
    </source>
</evidence>
<dbReference type="FunFam" id="3.30.950.10:FF:000001">
    <property type="entry name" value="Siroheme synthase"/>
    <property type="match status" value="1"/>
</dbReference>
<proteinExistence type="inferred from homology"/>
<dbReference type="GO" id="GO:0004852">
    <property type="term" value="F:uroporphyrinogen-III synthase activity"/>
    <property type="evidence" value="ECO:0007669"/>
    <property type="project" value="InterPro"/>
</dbReference>
<keyword evidence="2 6" id="KW-0489">Methyltransferase</keyword>
<evidence type="ECO:0000313" key="10">
    <source>
        <dbReference type="EMBL" id="TCS68111.1"/>
    </source>
</evidence>
<dbReference type="Gene3D" id="3.40.50.10090">
    <property type="match status" value="2"/>
</dbReference>
<dbReference type="CDD" id="cd06578">
    <property type="entry name" value="HemD"/>
    <property type="match status" value="1"/>
</dbReference>
<dbReference type="InterPro" id="IPR006366">
    <property type="entry name" value="CobA/CysG_C"/>
</dbReference>
<dbReference type="Gene3D" id="3.30.950.10">
    <property type="entry name" value="Methyltransferase, Cobalt-precorrin-4 Transmethylase, Domain 2"/>
    <property type="match status" value="1"/>
</dbReference>
<evidence type="ECO:0000256" key="5">
    <source>
        <dbReference type="ARBA" id="ARBA00023244"/>
    </source>
</evidence>
<dbReference type="Pfam" id="PF02602">
    <property type="entry name" value="HEM4"/>
    <property type="match status" value="1"/>
</dbReference>
<evidence type="ECO:0000259" key="7">
    <source>
        <dbReference type="Pfam" id="PF00590"/>
    </source>
</evidence>
<dbReference type="FunFam" id="3.40.1010.10:FF:000001">
    <property type="entry name" value="Siroheme synthase"/>
    <property type="match status" value="1"/>
</dbReference>
<evidence type="ECO:0000256" key="4">
    <source>
        <dbReference type="ARBA" id="ARBA00022691"/>
    </source>
</evidence>
<dbReference type="NCBIfam" id="NF004790">
    <property type="entry name" value="PRK06136.1"/>
    <property type="match status" value="1"/>
</dbReference>
<dbReference type="InterPro" id="IPR035996">
    <property type="entry name" value="4pyrrol_Methylase_sf"/>
</dbReference>
<comment type="caution">
    <text evidence="10">The sequence shown here is derived from an EMBL/GenBank/DDBJ whole genome shotgun (WGS) entry which is preliminary data.</text>
</comment>
<protein>
    <recommendedName>
        <fullName evidence="1">uroporphyrinogen-III C-methyltransferase</fullName>
        <ecNumber evidence="1">2.1.1.107</ecNumber>
    </recommendedName>
</protein>
<name>A0A4R3JRZ1_9FIRM</name>
<dbReference type="InterPro" id="IPR014777">
    <property type="entry name" value="4pyrrole_Mease_sub1"/>
</dbReference>
<dbReference type="GO" id="GO:0032259">
    <property type="term" value="P:methylation"/>
    <property type="evidence" value="ECO:0007669"/>
    <property type="project" value="UniProtKB-KW"/>
</dbReference>
<evidence type="ECO:0000313" key="11">
    <source>
        <dbReference type="Proteomes" id="UP000294613"/>
    </source>
</evidence>
<dbReference type="CDD" id="cd11642">
    <property type="entry name" value="SUMT"/>
    <property type="match status" value="1"/>
</dbReference>